<dbReference type="InterPro" id="IPR005175">
    <property type="entry name" value="PPC_dom"/>
</dbReference>
<reference evidence="2" key="1">
    <citation type="journal article" date="2023" name="Nat. Commun.">
        <title>Diploid and tetraploid genomes of Acorus and the evolution of monocots.</title>
        <authorList>
            <person name="Ma L."/>
            <person name="Liu K.W."/>
            <person name="Li Z."/>
            <person name="Hsiao Y.Y."/>
            <person name="Qi Y."/>
            <person name="Fu T."/>
            <person name="Tang G.D."/>
            <person name="Zhang D."/>
            <person name="Sun W.H."/>
            <person name="Liu D.K."/>
            <person name="Li Y."/>
            <person name="Chen G.Z."/>
            <person name="Liu X.D."/>
            <person name="Liao X.Y."/>
            <person name="Jiang Y.T."/>
            <person name="Yu X."/>
            <person name="Hao Y."/>
            <person name="Huang J."/>
            <person name="Zhao X.W."/>
            <person name="Ke S."/>
            <person name="Chen Y.Y."/>
            <person name="Wu W.L."/>
            <person name="Hsu J.L."/>
            <person name="Lin Y.F."/>
            <person name="Huang M.D."/>
            <person name="Li C.Y."/>
            <person name="Huang L."/>
            <person name="Wang Z.W."/>
            <person name="Zhao X."/>
            <person name="Zhong W.Y."/>
            <person name="Peng D.H."/>
            <person name="Ahmad S."/>
            <person name="Lan S."/>
            <person name="Zhang J.S."/>
            <person name="Tsai W.C."/>
            <person name="Van de Peer Y."/>
            <person name="Liu Z.J."/>
        </authorList>
    </citation>
    <scope>NUCLEOTIDE SEQUENCE</scope>
    <source>
        <strain evidence="2">SCP</strain>
    </source>
</reference>
<name>A0AAV9BD21_ACOGR</name>
<organism evidence="2 3">
    <name type="scientific">Acorus gramineus</name>
    <name type="common">Dwarf sweet flag</name>
    <dbReference type="NCBI Taxonomy" id="55184"/>
    <lineage>
        <taxon>Eukaryota</taxon>
        <taxon>Viridiplantae</taxon>
        <taxon>Streptophyta</taxon>
        <taxon>Embryophyta</taxon>
        <taxon>Tracheophyta</taxon>
        <taxon>Spermatophyta</taxon>
        <taxon>Magnoliopsida</taxon>
        <taxon>Liliopsida</taxon>
        <taxon>Acoraceae</taxon>
        <taxon>Acorus</taxon>
    </lineage>
</organism>
<comment type="caution">
    <text evidence="2">The sequence shown here is derived from an EMBL/GenBank/DDBJ whole genome shotgun (WGS) entry which is preliminary data.</text>
</comment>
<dbReference type="InterPro" id="IPR014476">
    <property type="entry name" value="AHL15-29"/>
</dbReference>
<dbReference type="GO" id="GO:0003680">
    <property type="term" value="F:minor groove of adenine-thymine-rich DNA binding"/>
    <property type="evidence" value="ECO:0007669"/>
    <property type="project" value="InterPro"/>
</dbReference>
<dbReference type="Proteomes" id="UP001179952">
    <property type="component" value="Unassembled WGS sequence"/>
</dbReference>
<dbReference type="PANTHER" id="PTHR31100">
    <property type="entry name" value="AT-HOOK MOTIF NUCLEAR-LOCALIZED PROTEIN 15"/>
    <property type="match status" value="1"/>
</dbReference>
<keyword evidence="2" id="KW-0238">DNA-binding</keyword>
<protein>
    <submittedName>
        <fullName evidence="2">DNA-binding protein ESCAROLA</fullName>
    </submittedName>
</protein>
<evidence type="ECO:0000313" key="3">
    <source>
        <dbReference type="Proteomes" id="UP001179952"/>
    </source>
</evidence>
<dbReference type="GO" id="GO:0003700">
    <property type="term" value="F:DNA-binding transcription factor activity"/>
    <property type="evidence" value="ECO:0007669"/>
    <property type="project" value="TreeGrafter"/>
</dbReference>
<dbReference type="EMBL" id="JAUJYN010000004">
    <property type="protein sequence ID" value="KAK1274247.1"/>
    <property type="molecule type" value="Genomic_DNA"/>
</dbReference>
<dbReference type="PANTHER" id="PTHR31100:SF63">
    <property type="entry name" value="AT-HOOK MOTIF NUCLEAR-LOCALIZED PROTEIN"/>
    <property type="match status" value="1"/>
</dbReference>
<gene>
    <name evidence="2" type="ORF">QJS04_geneDACA012238</name>
</gene>
<evidence type="ECO:0000313" key="2">
    <source>
        <dbReference type="EMBL" id="KAK1274247.1"/>
    </source>
</evidence>
<reference evidence="2" key="2">
    <citation type="submission" date="2023-06" db="EMBL/GenBank/DDBJ databases">
        <authorList>
            <person name="Ma L."/>
            <person name="Liu K.-W."/>
            <person name="Li Z."/>
            <person name="Hsiao Y.-Y."/>
            <person name="Qi Y."/>
            <person name="Fu T."/>
            <person name="Tang G."/>
            <person name="Zhang D."/>
            <person name="Sun W.-H."/>
            <person name="Liu D.-K."/>
            <person name="Li Y."/>
            <person name="Chen G.-Z."/>
            <person name="Liu X.-D."/>
            <person name="Liao X.-Y."/>
            <person name="Jiang Y.-T."/>
            <person name="Yu X."/>
            <person name="Hao Y."/>
            <person name="Huang J."/>
            <person name="Zhao X.-W."/>
            <person name="Ke S."/>
            <person name="Chen Y.-Y."/>
            <person name="Wu W.-L."/>
            <person name="Hsu J.-L."/>
            <person name="Lin Y.-F."/>
            <person name="Huang M.-D."/>
            <person name="Li C.-Y."/>
            <person name="Huang L."/>
            <person name="Wang Z.-W."/>
            <person name="Zhao X."/>
            <person name="Zhong W.-Y."/>
            <person name="Peng D.-H."/>
            <person name="Ahmad S."/>
            <person name="Lan S."/>
            <person name="Zhang J.-S."/>
            <person name="Tsai W.-C."/>
            <person name="Van De Peer Y."/>
            <person name="Liu Z.-J."/>
        </authorList>
    </citation>
    <scope>NUCLEOTIDE SEQUENCE</scope>
    <source>
        <strain evidence="2">SCP</strain>
        <tissue evidence="2">Leaves</tissue>
    </source>
</reference>
<keyword evidence="3" id="KW-1185">Reference proteome</keyword>
<dbReference type="AlphaFoldDB" id="A0AAV9BD21"/>
<dbReference type="Pfam" id="PF03479">
    <property type="entry name" value="PCC"/>
    <property type="match status" value="1"/>
</dbReference>
<accession>A0AAV9BD21</accession>
<sequence>MRPAVLELAAGTDVVEAASAFARLRRLDISVLSGSGAVSNVTLRHPTSASSVLTHHGRFDILSLSGTLFHPLLCRETGAFVGDITHRWSGAGHRGDHHGKRVKKTVKIDWWV</sequence>
<proteinExistence type="predicted"/>
<dbReference type="CDD" id="cd11378">
    <property type="entry name" value="DUF296"/>
    <property type="match status" value="1"/>
</dbReference>
<dbReference type="Gene3D" id="3.30.1330.80">
    <property type="entry name" value="Hypothetical protein, similar to alpha- acetolactate decarboxylase, domain 2"/>
    <property type="match status" value="1"/>
</dbReference>
<dbReference type="PROSITE" id="PS51742">
    <property type="entry name" value="PPC"/>
    <property type="match status" value="1"/>
</dbReference>
<dbReference type="SUPFAM" id="SSF117856">
    <property type="entry name" value="AF0104/ALDC/Ptd012-like"/>
    <property type="match status" value="1"/>
</dbReference>
<dbReference type="GO" id="GO:0005634">
    <property type="term" value="C:nucleus"/>
    <property type="evidence" value="ECO:0007669"/>
    <property type="project" value="TreeGrafter"/>
</dbReference>
<evidence type="ECO:0000259" key="1">
    <source>
        <dbReference type="PROSITE" id="PS51742"/>
    </source>
</evidence>
<feature type="domain" description="PPC" evidence="1">
    <location>
        <begin position="1"/>
        <end position="112"/>
    </location>
</feature>